<reference evidence="1 2" key="1">
    <citation type="submission" date="2021-06" db="EMBL/GenBank/DDBJ databases">
        <authorList>
            <person name="Palmer J.M."/>
        </authorList>
    </citation>
    <scope>NUCLEOTIDE SEQUENCE [LARGE SCALE GENOMIC DNA]</scope>
    <source>
        <strain evidence="1 2">GA_2019</strain>
        <tissue evidence="1">Muscle</tissue>
    </source>
</reference>
<accession>A0ABV0PW99</accession>
<proteinExistence type="predicted"/>
<dbReference type="EMBL" id="JAHRIO010090378">
    <property type="protein sequence ID" value="MEQ2187766.1"/>
    <property type="molecule type" value="Genomic_DNA"/>
</dbReference>
<evidence type="ECO:0000313" key="2">
    <source>
        <dbReference type="Proteomes" id="UP001476798"/>
    </source>
</evidence>
<dbReference type="Proteomes" id="UP001476798">
    <property type="component" value="Unassembled WGS sequence"/>
</dbReference>
<gene>
    <name evidence="1" type="ORF">GOODEAATRI_007991</name>
</gene>
<keyword evidence="2" id="KW-1185">Reference proteome</keyword>
<sequence>MQIGRLSKEERERHWREGLCGYCGSAKHRRPQCPLRPGNAEARTPSALPCRLNLHPLRLLLVVFMFPPIVKRRL</sequence>
<evidence type="ECO:0000313" key="1">
    <source>
        <dbReference type="EMBL" id="MEQ2187766.1"/>
    </source>
</evidence>
<comment type="caution">
    <text evidence="1">The sequence shown here is derived from an EMBL/GenBank/DDBJ whole genome shotgun (WGS) entry which is preliminary data.</text>
</comment>
<protein>
    <submittedName>
        <fullName evidence="1">Uncharacterized protein</fullName>
    </submittedName>
</protein>
<organism evidence="1 2">
    <name type="scientific">Goodea atripinnis</name>
    <dbReference type="NCBI Taxonomy" id="208336"/>
    <lineage>
        <taxon>Eukaryota</taxon>
        <taxon>Metazoa</taxon>
        <taxon>Chordata</taxon>
        <taxon>Craniata</taxon>
        <taxon>Vertebrata</taxon>
        <taxon>Euteleostomi</taxon>
        <taxon>Actinopterygii</taxon>
        <taxon>Neopterygii</taxon>
        <taxon>Teleostei</taxon>
        <taxon>Neoteleostei</taxon>
        <taxon>Acanthomorphata</taxon>
        <taxon>Ovalentaria</taxon>
        <taxon>Atherinomorphae</taxon>
        <taxon>Cyprinodontiformes</taxon>
        <taxon>Goodeidae</taxon>
        <taxon>Goodea</taxon>
    </lineage>
</organism>
<name>A0ABV0PW99_9TELE</name>